<dbReference type="InterPro" id="IPR050640">
    <property type="entry name" value="Bact_2-comp_sensor_kinase"/>
</dbReference>
<accession>Q479S2</accession>
<feature type="transmembrane region" description="Helical" evidence="1">
    <location>
        <begin position="83"/>
        <end position="102"/>
    </location>
</feature>
<proteinExistence type="predicted"/>
<dbReference type="PANTHER" id="PTHR34220">
    <property type="entry name" value="SENSOR HISTIDINE KINASE YPDA"/>
    <property type="match status" value="1"/>
</dbReference>
<reference evidence="3" key="1">
    <citation type="submission" date="2005-08" db="EMBL/GenBank/DDBJ databases">
        <title>Complete sequence of Dechloromonas aromatica RCB.</title>
        <authorList>
            <person name="Salinero K.K."/>
            <person name="Copeland A."/>
            <person name="Lucas S."/>
            <person name="Lapidus A."/>
            <person name="Barry K."/>
            <person name="Detter J.C."/>
            <person name="Glavina T."/>
            <person name="Hammon N."/>
            <person name="Israni S."/>
            <person name="Pitluck S."/>
            <person name="Di Bartolo G."/>
            <person name="Trong S."/>
            <person name="Schmutz J."/>
            <person name="Larimer F."/>
            <person name="Land M."/>
            <person name="Ivanova N."/>
            <person name="Richardson P."/>
        </authorList>
    </citation>
    <scope>NUCLEOTIDE SEQUENCE</scope>
    <source>
        <strain evidence="3">RCB</strain>
    </source>
</reference>
<dbReference type="GO" id="GO:0016020">
    <property type="term" value="C:membrane"/>
    <property type="evidence" value="ECO:0007669"/>
    <property type="project" value="InterPro"/>
</dbReference>
<evidence type="ECO:0000313" key="3">
    <source>
        <dbReference type="EMBL" id="AAZ48409.1"/>
    </source>
</evidence>
<sequence length="341" mass="37229">MTSIRHFPATYPLPDWRNFGVMLRLLLGVNALAALAALVQTPEIDGWMGQYIGLAAVVEPLLLLCLGLLSLSRDILWRLPLRVGQACVLALAGAVSAVFVLYARSVGLVEAGGALRAMLLAMAMAALLLTYFELRSRAFSPVQAEARLAALNARIRPHFLFNSLNAVLSLIRARPKEAEAALESLSDLFRAAMRDPCELVSLADEIALAKQYLALEDLRLGERLAIDWQIGEVSMALPIPPLMLQPLLENAVYHGIEPSAAGGTVRIGIEQKGDELWIAIANPTAGQAQHAAGNQMAVANIRERLALYYDLEARLEIEVGDNSYEVRIILPCQRRKLPPTR</sequence>
<dbReference type="InterPro" id="IPR010559">
    <property type="entry name" value="Sig_transdc_His_kin_internal"/>
</dbReference>
<dbReference type="InterPro" id="IPR036890">
    <property type="entry name" value="HATPase_C_sf"/>
</dbReference>
<protein>
    <submittedName>
        <fullName evidence="3">Histidine kinase internal region</fullName>
    </submittedName>
</protein>
<feature type="transmembrane region" description="Helical" evidence="1">
    <location>
        <begin position="51"/>
        <end position="71"/>
    </location>
</feature>
<feature type="transmembrane region" description="Helical" evidence="1">
    <location>
        <begin position="21"/>
        <end position="39"/>
    </location>
</feature>
<dbReference type="Pfam" id="PF06580">
    <property type="entry name" value="His_kinase"/>
    <property type="match status" value="1"/>
</dbReference>
<keyword evidence="1" id="KW-0472">Membrane</keyword>
<organism evidence="3">
    <name type="scientific">Dechloromonas aromatica (strain RCB)</name>
    <dbReference type="NCBI Taxonomy" id="159087"/>
    <lineage>
        <taxon>Bacteria</taxon>
        <taxon>Pseudomonadati</taxon>
        <taxon>Pseudomonadota</taxon>
        <taxon>Betaproteobacteria</taxon>
        <taxon>Rhodocyclales</taxon>
        <taxon>Azonexaceae</taxon>
        <taxon>Dechloromonas</taxon>
    </lineage>
</organism>
<keyword evidence="3" id="KW-0808">Transferase</keyword>
<dbReference type="STRING" id="159087.Daro_3680"/>
<evidence type="ECO:0000256" key="1">
    <source>
        <dbReference type="SAM" id="Phobius"/>
    </source>
</evidence>
<keyword evidence="1" id="KW-1133">Transmembrane helix</keyword>
<keyword evidence="3" id="KW-0418">Kinase</keyword>
<dbReference type="Gene3D" id="3.30.565.10">
    <property type="entry name" value="Histidine kinase-like ATPase, C-terminal domain"/>
    <property type="match status" value="1"/>
</dbReference>
<dbReference type="SUPFAM" id="SSF55874">
    <property type="entry name" value="ATPase domain of HSP90 chaperone/DNA topoisomerase II/histidine kinase"/>
    <property type="match status" value="1"/>
</dbReference>
<dbReference type="AlphaFoldDB" id="Q479S2"/>
<dbReference type="HOGENOM" id="CLU_020473_1_1_4"/>
<evidence type="ECO:0000259" key="2">
    <source>
        <dbReference type="Pfam" id="PF06580"/>
    </source>
</evidence>
<dbReference type="KEGG" id="dar:Daro_3680"/>
<feature type="domain" description="Signal transduction histidine kinase internal region" evidence="2">
    <location>
        <begin position="146"/>
        <end position="224"/>
    </location>
</feature>
<dbReference type="EMBL" id="CP000089">
    <property type="protein sequence ID" value="AAZ48409.1"/>
    <property type="molecule type" value="Genomic_DNA"/>
</dbReference>
<dbReference type="GO" id="GO:0000155">
    <property type="term" value="F:phosphorelay sensor kinase activity"/>
    <property type="evidence" value="ECO:0007669"/>
    <property type="project" value="InterPro"/>
</dbReference>
<feature type="transmembrane region" description="Helical" evidence="1">
    <location>
        <begin position="114"/>
        <end position="132"/>
    </location>
</feature>
<gene>
    <name evidence="3" type="ordered locus">Daro_3680</name>
</gene>
<dbReference type="PANTHER" id="PTHR34220:SF7">
    <property type="entry name" value="SENSOR HISTIDINE KINASE YPDA"/>
    <property type="match status" value="1"/>
</dbReference>
<name>Q479S2_DECAR</name>
<dbReference type="eggNOG" id="COG2972">
    <property type="taxonomic scope" value="Bacteria"/>
</dbReference>
<keyword evidence="1" id="KW-0812">Transmembrane</keyword>